<name>A0ABN6RR65_9DEIO</name>
<evidence type="ECO:0000313" key="1">
    <source>
        <dbReference type="EMBL" id="BDP44901.1"/>
    </source>
</evidence>
<accession>A0ABN6RR65</accession>
<keyword evidence="1" id="KW-0614">Plasmid</keyword>
<dbReference type="RefSeq" id="WP_264778997.1">
    <property type="nucleotide sequence ID" value="NZ_AP026565.1"/>
</dbReference>
<dbReference type="EMBL" id="AP026565">
    <property type="protein sequence ID" value="BDP44901.1"/>
    <property type="molecule type" value="Genomic_DNA"/>
</dbReference>
<geneLocation type="plasmid" evidence="1 2">
    <name>pDAETH-5</name>
</geneLocation>
<organism evidence="1 2">
    <name type="scientific">Deinococcus aetherius</name>
    <dbReference type="NCBI Taxonomy" id="200252"/>
    <lineage>
        <taxon>Bacteria</taxon>
        <taxon>Thermotogati</taxon>
        <taxon>Deinococcota</taxon>
        <taxon>Deinococci</taxon>
        <taxon>Deinococcales</taxon>
        <taxon>Deinococcaceae</taxon>
        <taxon>Deinococcus</taxon>
    </lineage>
</organism>
<evidence type="ECO:0000313" key="2">
    <source>
        <dbReference type="Proteomes" id="UP001064971"/>
    </source>
</evidence>
<gene>
    <name evidence="1" type="ORF">DAETH_48700</name>
</gene>
<keyword evidence="2" id="KW-1185">Reference proteome</keyword>
<reference evidence="1" key="1">
    <citation type="submission" date="2022-07" db="EMBL/GenBank/DDBJ databases">
        <title>Complete Genome Sequence of the Radioresistant Bacterium Deinococcus aetherius ST0316, Isolated from the Air Dust collected in Lower Stratosphere above Japan.</title>
        <authorList>
            <person name="Satoh K."/>
            <person name="Hagiwara K."/>
            <person name="Katsumata K."/>
            <person name="Kubo A."/>
            <person name="Yokobori S."/>
            <person name="Yamagishi A."/>
            <person name="Oono Y."/>
            <person name="Narumi I."/>
        </authorList>
    </citation>
    <scope>NUCLEOTIDE SEQUENCE</scope>
    <source>
        <strain evidence="1">ST0316</strain>
        <plasmid evidence="1">pDAETH-5</plasmid>
    </source>
</reference>
<protein>
    <submittedName>
        <fullName evidence="1">Uncharacterized protein</fullName>
    </submittedName>
</protein>
<sequence>MTTENDASGSSFEYKGLGVDYLNKRFVWWSVDHIAELKSYARDHLNTQMFSMKLKLYEEAYQNEQDEEKARVYVVMIHQLYFELLEYLILLLMTFTRDVRILPIVMMMTYPKNASAFAEKLKEGDVFDTSGEKISISGNIVGLVQHICYFIPADEKYKELVILPFYRTISYAVSDYLDEYYKNSYNSIKHGNRGVTSSGDLSLGLEDGGRFALFDTDYAFKHLRLTEVSGKSNIITQRVVTFTEKKQIALRSKIVLSMLGCLHDIHKRKILGKYMDSQEPIGLYDLNTVEEAWNGPKNNGHFVMDNAVKFEQKAVEVLRPLLLSTFRL</sequence>
<proteinExistence type="predicted"/>
<dbReference type="Proteomes" id="UP001064971">
    <property type="component" value="Plasmid pDAETH-5"/>
</dbReference>